<dbReference type="Proteomes" id="UP000252107">
    <property type="component" value="Unassembled WGS sequence"/>
</dbReference>
<keyword evidence="1" id="KW-0472">Membrane</keyword>
<name>A0A367Q676_9NOSO</name>
<reference evidence="2" key="1">
    <citation type="submission" date="2016-04" db="EMBL/GenBank/DDBJ databases">
        <authorList>
            <person name="Tabuchi Yagui T.R."/>
        </authorList>
    </citation>
    <scope>NUCLEOTIDE SEQUENCE [LARGE SCALE GENOMIC DNA]</scope>
    <source>
        <strain evidence="2">NIES-26</strain>
    </source>
</reference>
<proteinExistence type="predicted"/>
<dbReference type="AlphaFoldDB" id="A0A367Q676"/>
<feature type="transmembrane region" description="Helical" evidence="1">
    <location>
        <begin position="94"/>
        <end position="114"/>
    </location>
</feature>
<evidence type="ECO:0000313" key="3">
    <source>
        <dbReference type="Proteomes" id="UP000252107"/>
    </source>
</evidence>
<dbReference type="EMBL" id="LXQD01000339">
    <property type="protein sequence ID" value="RCJ19565.1"/>
    <property type="molecule type" value="Genomic_DNA"/>
</dbReference>
<organism evidence="2 3">
    <name type="scientific">Nostoc minutum NIES-26</name>
    <dbReference type="NCBI Taxonomy" id="1844469"/>
    <lineage>
        <taxon>Bacteria</taxon>
        <taxon>Bacillati</taxon>
        <taxon>Cyanobacteriota</taxon>
        <taxon>Cyanophyceae</taxon>
        <taxon>Nostocales</taxon>
        <taxon>Nostocaceae</taxon>
        <taxon>Nostoc</taxon>
    </lineage>
</organism>
<keyword evidence="1" id="KW-0812">Transmembrane</keyword>
<keyword evidence="3" id="KW-1185">Reference proteome</keyword>
<sequence length="122" mass="14040">MVFCVDDFIYLNKLNFYNLQVRILRVFQCYDSPDLPKSFQFRYGGNKNEYDNRYWLIAANSIPPIPIKFITNSNVLVLEGSRTVLTNISVANKIFAPNIMIAPAIILAVVLSMYRTNIKLVI</sequence>
<evidence type="ECO:0000256" key="1">
    <source>
        <dbReference type="SAM" id="Phobius"/>
    </source>
</evidence>
<evidence type="ECO:0000313" key="2">
    <source>
        <dbReference type="EMBL" id="RCJ19565.1"/>
    </source>
</evidence>
<protein>
    <submittedName>
        <fullName evidence="2">Uncharacterized protein</fullName>
    </submittedName>
</protein>
<accession>A0A367Q676</accession>
<gene>
    <name evidence="2" type="ORF">A6770_05320</name>
</gene>
<comment type="caution">
    <text evidence="2">The sequence shown here is derived from an EMBL/GenBank/DDBJ whole genome shotgun (WGS) entry which is preliminary data.</text>
</comment>
<keyword evidence="1" id="KW-1133">Transmembrane helix</keyword>